<feature type="non-terminal residue" evidence="2">
    <location>
        <position position="1"/>
    </location>
</feature>
<organism evidence="2 3">
    <name type="scientific">Tetrabaena socialis</name>
    <dbReference type="NCBI Taxonomy" id="47790"/>
    <lineage>
        <taxon>Eukaryota</taxon>
        <taxon>Viridiplantae</taxon>
        <taxon>Chlorophyta</taxon>
        <taxon>core chlorophytes</taxon>
        <taxon>Chlorophyceae</taxon>
        <taxon>CS clade</taxon>
        <taxon>Chlamydomonadales</taxon>
        <taxon>Tetrabaenaceae</taxon>
        <taxon>Tetrabaena</taxon>
    </lineage>
</organism>
<proteinExistence type="predicted"/>
<sequence length="83" mass="8796">QQSYSNGEACQQLRCLEVLQHLTARMARSGWLLVALVGLASLGAAVAQYPPPARGLPKWCAINNRTTGAWACNLAVGTPTACE</sequence>
<feature type="transmembrane region" description="Helical" evidence="1">
    <location>
        <begin position="30"/>
        <end position="49"/>
    </location>
</feature>
<keyword evidence="1" id="KW-0472">Membrane</keyword>
<reference evidence="2 3" key="1">
    <citation type="journal article" date="2017" name="Mol. Biol. Evol.">
        <title>The 4-celled Tetrabaena socialis nuclear genome reveals the essential components for genetic control of cell number at the origin of multicellularity in the volvocine lineage.</title>
        <authorList>
            <person name="Featherston J."/>
            <person name="Arakaki Y."/>
            <person name="Hanschen E.R."/>
            <person name="Ferris P.J."/>
            <person name="Michod R.E."/>
            <person name="Olson B.J.S.C."/>
            <person name="Nozaki H."/>
            <person name="Durand P.M."/>
        </authorList>
    </citation>
    <scope>NUCLEOTIDE SEQUENCE [LARGE SCALE GENOMIC DNA]</scope>
    <source>
        <strain evidence="2 3">NIES-571</strain>
    </source>
</reference>
<dbReference type="EMBL" id="PGGS01002607">
    <property type="protein sequence ID" value="PNG99556.1"/>
    <property type="molecule type" value="Genomic_DNA"/>
</dbReference>
<dbReference type="Proteomes" id="UP000236333">
    <property type="component" value="Unassembled WGS sequence"/>
</dbReference>
<dbReference type="AlphaFoldDB" id="A0A2J7ZH18"/>
<keyword evidence="1" id="KW-0812">Transmembrane</keyword>
<evidence type="ECO:0000313" key="3">
    <source>
        <dbReference type="Proteomes" id="UP000236333"/>
    </source>
</evidence>
<protein>
    <submittedName>
        <fullName evidence="2">Uncharacterized protein</fullName>
    </submittedName>
</protein>
<gene>
    <name evidence="2" type="ORF">TSOC_014662</name>
</gene>
<evidence type="ECO:0000313" key="2">
    <source>
        <dbReference type="EMBL" id="PNG99556.1"/>
    </source>
</evidence>
<keyword evidence="1" id="KW-1133">Transmembrane helix</keyword>
<comment type="caution">
    <text evidence="2">The sequence shown here is derived from an EMBL/GenBank/DDBJ whole genome shotgun (WGS) entry which is preliminary data.</text>
</comment>
<name>A0A2J7ZH18_9CHLO</name>
<evidence type="ECO:0000256" key="1">
    <source>
        <dbReference type="SAM" id="Phobius"/>
    </source>
</evidence>
<accession>A0A2J7ZH18</accession>
<keyword evidence="3" id="KW-1185">Reference proteome</keyword>
<feature type="non-terminal residue" evidence="2">
    <location>
        <position position="83"/>
    </location>
</feature>